<organism evidence="1">
    <name type="scientific">Schizaphis graminum</name>
    <name type="common">Green bug aphid</name>
    <dbReference type="NCBI Taxonomy" id="13262"/>
    <lineage>
        <taxon>Eukaryota</taxon>
        <taxon>Metazoa</taxon>
        <taxon>Ecdysozoa</taxon>
        <taxon>Arthropoda</taxon>
        <taxon>Hexapoda</taxon>
        <taxon>Insecta</taxon>
        <taxon>Pterygota</taxon>
        <taxon>Neoptera</taxon>
        <taxon>Paraneoptera</taxon>
        <taxon>Hemiptera</taxon>
        <taxon>Sternorrhyncha</taxon>
        <taxon>Aphidomorpha</taxon>
        <taxon>Aphidoidea</taxon>
        <taxon>Aphididae</taxon>
        <taxon>Aphidini</taxon>
        <taxon>Schizaphis</taxon>
    </lineage>
</organism>
<protein>
    <submittedName>
        <fullName evidence="1">Uncharacterized protein</fullName>
    </submittedName>
</protein>
<reference evidence="1" key="1">
    <citation type="submission" date="2018-04" db="EMBL/GenBank/DDBJ databases">
        <title>Transcriptome of Schizaphis graminum biotype I.</title>
        <authorList>
            <person name="Scully E.D."/>
            <person name="Geib S.M."/>
            <person name="Palmer N.A."/>
            <person name="Koch K."/>
            <person name="Bradshaw J."/>
            <person name="Heng-Moss T."/>
            <person name="Sarath G."/>
        </authorList>
    </citation>
    <scope>NUCLEOTIDE SEQUENCE</scope>
</reference>
<gene>
    <name evidence="1" type="ORF">g.32841</name>
</gene>
<proteinExistence type="predicted"/>
<sequence length="132" mass="15004">MMRSLLIIWPYATFSMPNMTHGTDKCRVRLGKGQRCTSKAESVISTLSRPRQCPTNDQKTQTCVRHDTVVGSGGGAKGDGNDSVVRTRWQCVRLYNKLTFYVVGARWKRARSHTVACCCNCHRTSYYFTFLQ</sequence>
<evidence type="ECO:0000313" key="1">
    <source>
        <dbReference type="EMBL" id="MBY18997.1"/>
    </source>
</evidence>
<dbReference type="AlphaFoldDB" id="A0A2S2NPD6"/>
<dbReference type="EMBL" id="GGMR01006378">
    <property type="protein sequence ID" value="MBY18997.1"/>
    <property type="molecule type" value="Transcribed_RNA"/>
</dbReference>
<name>A0A2S2NPD6_SCHGA</name>
<accession>A0A2S2NPD6</accession>